<evidence type="ECO:0008006" key="3">
    <source>
        <dbReference type="Google" id="ProtNLM"/>
    </source>
</evidence>
<protein>
    <recommendedName>
        <fullName evidence="3">Prevent-host-death family protein</fullName>
    </recommendedName>
</protein>
<evidence type="ECO:0000313" key="1">
    <source>
        <dbReference type="EMBL" id="GGO70041.1"/>
    </source>
</evidence>
<reference evidence="1" key="2">
    <citation type="submission" date="2020-09" db="EMBL/GenBank/DDBJ databases">
        <authorList>
            <person name="Sun Q."/>
            <person name="Zhou Y."/>
        </authorList>
    </citation>
    <scope>NUCLEOTIDE SEQUENCE</scope>
    <source>
        <strain evidence="1">CGMCC 4.7368</strain>
    </source>
</reference>
<reference evidence="1" key="1">
    <citation type="journal article" date="2014" name="Int. J. Syst. Evol. Microbiol.">
        <title>Complete genome sequence of Corynebacterium casei LMG S-19264T (=DSM 44701T), isolated from a smear-ripened cheese.</title>
        <authorList>
            <consortium name="US DOE Joint Genome Institute (JGI-PGF)"/>
            <person name="Walter F."/>
            <person name="Albersmeier A."/>
            <person name="Kalinowski J."/>
            <person name="Ruckert C."/>
        </authorList>
    </citation>
    <scope>NUCLEOTIDE SEQUENCE</scope>
    <source>
        <strain evidence="1">CGMCC 4.7368</strain>
    </source>
</reference>
<name>A0A917YZP7_9ACTN</name>
<dbReference type="EMBL" id="BMNH01000008">
    <property type="protein sequence ID" value="GGO70041.1"/>
    <property type="molecule type" value="Genomic_DNA"/>
</dbReference>
<dbReference type="Proteomes" id="UP000646523">
    <property type="component" value="Unassembled WGS sequence"/>
</dbReference>
<dbReference type="AlphaFoldDB" id="A0A917YZP7"/>
<proteinExistence type="predicted"/>
<evidence type="ECO:0000313" key="2">
    <source>
        <dbReference type="Proteomes" id="UP000646523"/>
    </source>
</evidence>
<keyword evidence="2" id="KW-1185">Reference proteome</keyword>
<sequence>MSTSHADAVTFSDLSRNPRAVAERAVRLGRVRVTHRDAADFYLTAADREEERDRTLATASRLFLALIKHAPTARALVLAMPDVFPWVRHLSPDELRAFTLELVEALSDAAELDVDATTQDVIAGWRATARIKADPAQYAEARKATSGDFGPVQVSA</sequence>
<gene>
    <name evidence="1" type="ORF">GCM10012289_32560</name>
</gene>
<comment type="caution">
    <text evidence="1">The sequence shown here is derived from an EMBL/GenBank/DDBJ whole genome shotgun (WGS) entry which is preliminary data.</text>
</comment>
<accession>A0A917YZP7</accession>
<organism evidence="1 2">
    <name type="scientific">Nonomuraea cavernae</name>
    <dbReference type="NCBI Taxonomy" id="2045107"/>
    <lineage>
        <taxon>Bacteria</taxon>
        <taxon>Bacillati</taxon>
        <taxon>Actinomycetota</taxon>
        <taxon>Actinomycetes</taxon>
        <taxon>Streptosporangiales</taxon>
        <taxon>Streptosporangiaceae</taxon>
        <taxon>Nonomuraea</taxon>
    </lineage>
</organism>